<accession>A0ABW0Q645</accession>
<dbReference type="InterPro" id="IPR005119">
    <property type="entry name" value="LysR_subst-bd"/>
</dbReference>
<comment type="caution">
    <text evidence="6">The sequence shown here is derived from an EMBL/GenBank/DDBJ whole genome shotgun (WGS) entry which is preliminary data.</text>
</comment>
<dbReference type="PANTHER" id="PTHR30579:SF3">
    <property type="entry name" value="TRANSCRIPTIONAL REGULATORY PROTEIN"/>
    <property type="match status" value="1"/>
</dbReference>
<evidence type="ECO:0000256" key="3">
    <source>
        <dbReference type="ARBA" id="ARBA00023125"/>
    </source>
</evidence>
<dbReference type="InterPro" id="IPR000847">
    <property type="entry name" value="LysR_HTH_N"/>
</dbReference>
<feature type="domain" description="HTH lysR-type" evidence="5">
    <location>
        <begin position="12"/>
        <end position="69"/>
    </location>
</feature>
<evidence type="ECO:0000256" key="2">
    <source>
        <dbReference type="ARBA" id="ARBA00023015"/>
    </source>
</evidence>
<dbReference type="Pfam" id="PF00126">
    <property type="entry name" value="HTH_1"/>
    <property type="match status" value="1"/>
</dbReference>
<dbReference type="InterPro" id="IPR036390">
    <property type="entry name" value="WH_DNA-bd_sf"/>
</dbReference>
<proteinExistence type="inferred from homology"/>
<dbReference type="Gene3D" id="1.10.10.10">
    <property type="entry name" value="Winged helix-like DNA-binding domain superfamily/Winged helix DNA-binding domain"/>
    <property type="match status" value="1"/>
</dbReference>
<dbReference type="Gene3D" id="3.40.190.290">
    <property type="match status" value="1"/>
</dbReference>
<dbReference type="Proteomes" id="UP001596084">
    <property type="component" value="Unassembled WGS sequence"/>
</dbReference>
<reference evidence="7" key="1">
    <citation type="journal article" date="2019" name="Int. J. Syst. Evol. Microbiol.">
        <title>The Global Catalogue of Microorganisms (GCM) 10K type strain sequencing project: providing services to taxonomists for standard genome sequencing and annotation.</title>
        <authorList>
            <consortium name="The Broad Institute Genomics Platform"/>
            <consortium name="The Broad Institute Genome Sequencing Center for Infectious Disease"/>
            <person name="Wu L."/>
            <person name="Ma J."/>
        </authorList>
    </citation>
    <scope>NUCLEOTIDE SEQUENCE [LARGE SCALE GENOMIC DNA]</scope>
    <source>
        <strain evidence="7">CGMCC 4.7277</strain>
    </source>
</reference>
<name>A0ABW0Q645_9BURK</name>
<evidence type="ECO:0000256" key="4">
    <source>
        <dbReference type="ARBA" id="ARBA00023163"/>
    </source>
</evidence>
<evidence type="ECO:0000313" key="6">
    <source>
        <dbReference type="EMBL" id="MFC5519387.1"/>
    </source>
</evidence>
<keyword evidence="7" id="KW-1185">Reference proteome</keyword>
<evidence type="ECO:0000259" key="5">
    <source>
        <dbReference type="PROSITE" id="PS50931"/>
    </source>
</evidence>
<protein>
    <submittedName>
        <fullName evidence="6">LysR family transcriptional regulator</fullName>
    </submittedName>
</protein>
<sequence length="312" mass="34553">MKKFIAKTQCALTAYDLQVLLALVRGMTLAEAARRLGADASTVFRSVQRIEKSLGQRLFERSRRGYLPTEPMLELARHAERIEAELEAARATAQRPHEGVSGLVRLTTTDAVLRGLVLPSLKPLLAQHPLLKLDMRCGNELASLSRRDADLALRATRKPPDHLVGRKLGTVRFVVCGSKGLKGAKTQALTSQRKKSVQDLNQFGLLETLDWIAPDESLPEHPSVLWRRKQLPKVTPRHYADGIVAVMDAIKAGLGVGIVPVFMLAGEPALLPLTETLPDCESDLWLLAHAESRHLRRIATVYEHFAENIRLA</sequence>
<comment type="similarity">
    <text evidence="1">Belongs to the LysR transcriptional regulatory family.</text>
</comment>
<keyword evidence="2" id="KW-0805">Transcription regulation</keyword>
<keyword evidence="4" id="KW-0804">Transcription</keyword>
<dbReference type="RefSeq" id="WP_068831639.1">
    <property type="nucleotide sequence ID" value="NZ_JBHSMX010000003.1"/>
</dbReference>
<gene>
    <name evidence="6" type="ORF">ACFPP7_00455</name>
</gene>
<dbReference type="SUPFAM" id="SSF46785">
    <property type="entry name" value="Winged helix' DNA-binding domain"/>
    <property type="match status" value="1"/>
</dbReference>
<organism evidence="6 7">
    <name type="scientific">Polaromonas jejuensis</name>
    <dbReference type="NCBI Taxonomy" id="457502"/>
    <lineage>
        <taxon>Bacteria</taxon>
        <taxon>Pseudomonadati</taxon>
        <taxon>Pseudomonadota</taxon>
        <taxon>Betaproteobacteria</taxon>
        <taxon>Burkholderiales</taxon>
        <taxon>Comamonadaceae</taxon>
        <taxon>Polaromonas</taxon>
    </lineage>
</organism>
<dbReference type="PANTHER" id="PTHR30579">
    <property type="entry name" value="TRANSCRIPTIONAL REGULATOR"/>
    <property type="match status" value="1"/>
</dbReference>
<dbReference type="EMBL" id="JBHSMX010000003">
    <property type="protein sequence ID" value="MFC5519387.1"/>
    <property type="molecule type" value="Genomic_DNA"/>
</dbReference>
<dbReference type="Pfam" id="PF03466">
    <property type="entry name" value="LysR_substrate"/>
    <property type="match status" value="1"/>
</dbReference>
<dbReference type="InterPro" id="IPR036388">
    <property type="entry name" value="WH-like_DNA-bd_sf"/>
</dbReference>
<evidence type="ECO:0000256" key="1">
    <source>
        <dbReference type="ARBA" id="ARBA00009437"/>
    </source>
</evidence>
<dbReference type="PROSITE" id="PS50931">
    <property type="entry name" value="HTH_LYSR"/>
    <property type="match status" value="1"/>
</dbReference>
<dbReference type="SUPFAM" id="SSF53850">
    <property type="entry name" value="Periplasmic binding protein-like II"/>
    <property type="match status" value="1"/>
</dbReference>
<keyword evidence="3" id="KW-0238">DNA-binding</keyword>
<dbReference type="InterPro" id="IPR050176">
    <property type="entry name" value="LTTR"/>
</dbReference>
<evidence type="ECO:0000313" key="7">
    <source>
        <dbReference type="Proteomes" id="UP001596084"/>
    </source>
</evidence>